<keyword evidence="13 32" id="KW-0165">Cleavage on pair of basic residues</keyword>
<dbReference type="CDD" id="cd09909">
    <property type="entry name" value="HIV-1-like_HR1-HR2"/>
    <property type="match status" value="1"/>
</dbReference>
<feature type="topological domain" description="Cytoplasmic" evidence="32">
    <location>
        <begin position="695"/>
        <end position="852"/>
    </location>
</feature>
<dbReference type="GO" id="GO:0019031">
    <property type="term" value="C:viral envelope"/>
    <property type="evidence" value="ECO:0007669"/>
    <property type="project" value="UniProtKB-KW"/>
</dbReference>
<evidence type="ECO:0000256" key="17">
    <source>
        <dbReference type="ARBA" id="ARBA00022804"/>
    </source>
</evidence>
<evidence type="ECO:0000256" key="31">
    <source>
        <dbReference type="ARBA" id="ARBA00023296"/>
    </source>
</evidence>
<evidence type="ECO:0000256" key="28">
    <source>
        <dbReference type="ARBA" id="ARBA00023180"/>
    </source>
</evidence>
<comment type="domain">
    <text evidence="32">The YXXL motif is involved in determining the exact site of viral release at the surface of infected mononuclear cells and promotes endocytosis. YXXL and di-leucine endocytosis motifs interact directly or indirectly with the clathrin adapter complexes, opperate independently, and their activities are not additive.</text>
</comment>
<comment type="subunit">
    <text evidence="32">The mature envelope protein (Env) consists of a homotrimer of non-covalently associated gp120-gp41 heterodimers. The resulting complex protrudes from the virus surface as a spike. There seems to be as few as 10 spikes on the average virion. Surface protein gp120 interacts with host CD4, CCR5 and CXCR4. Gp120 also interacts with the C-type lectins CD209/DC-SIGN and CLEC4M/DC-SIGNR (collectively referred to as DC-SIGN(R)). Gp120 and gp41 interact with GalCer. Gp120 interacts with host ITGA4/ITGB7 complex; on CD4+ T-cells, this interaction results in rapid activation of integrin ITGAL/LFA-1, which facilitates efficient cell-to-cell spreading of HIV-1. Gp120 interacts with cell-associated heparan sulfate; this interaction increases virus infectivity on permissive cells and may be involved in infection of CD4- cells.</text>
</comment>
<comment type="function">
    <text evidence="32">Transmembrane protein gp41: Acts as a class I viral fusion protein. Under the current model, the protein has at least 3 conformational states: pre-fusion native state, pre-hairpin intermediate state, and post-fusion hairpin state. During fusion of viral and target intracellular membranes, the coiled coil regions (heptad repeats) assume a trimer-of-hairpins structure, positioning the fusion peptide in close proximity to the C-terminal region of the ectodomain. The formation of this structure appears to drive apposition and subsequent fusion of viral and target cell membranes. Complete fusion occurs in host cell endosomes and is dynamin-dependent, however some lipid transfer might occur at the plasma membrane. The virus undergoes clathrin-dependent internalization long before endosomal fusion, thus minimizing the surface exposure of conserved viral epitopes during fusion and reducing the efficacy of inhibitors targeting these epitopes. Membranes fusion leads to delivery of the nucleocapsid into the cytoplasm.</text>
</comment>
<evidence type="ECO:0000256" key="27">
    <source>
        <dbReference type="ARBA" id="ARBA00023157"/>
    </source>
</evidence>
<evidence type="ECO:0000256" key="1">
    <source>
        <dbReference type="ARBA" id="ARBA00004402"/>
    </source>
</evidence>
<comment type="function">
    <text evidence="32">Surface protein gp120: Attaches the virus to the host lymphoid cell by binding to the primary receptor CD4. This interaction induces a structural rearrangement creating a high affinity binding site for a chemokine coreceptor like CXCR4 and/or CCR5. Acts as a ligand for CD209/DC-SIGN and CLEC4M/DC-SIGNR, which are respectively found on dendritic cells (DCs), and on endothelial cells of liver sinusoids and lymph node sinuses. These interactions allow capture of viral particles at mucosal surfaces by these cells and subsequent transmission to permissive cells. HIV subverts the migration properties of dendritic cells to gain access to CD4+ T-cells in lymph nodes. Virus transmission to permissive T-cells occurs either in trans (without DCs infection, through viral capture and transmission), or in cis (following DCs productive infection, through the usual CD4-gp120 interaction), thereby inducing a robust infection. In trans infection, bound virions remain infectious over days and it is proposed that they are not degraded, but protected in non-lysosomal acidic organelles within the DCs close to the cell membrane thus contributing to the viral infectious potential during DCs' migration from the periphery to the lymphoid tissues. On arrival at lymphoid tissues, intact virions recycle back to DCs' cell surface allowing virus transmission to CD4+ T-cells.</text>
</comment>
<comment type="PTM">
    <text evidence="32">Palmitoylation of the transmembrane protein and of Env polyprotein (prior to its proteolytic cleavage) is essential for their association with host cell membrane lipid rafts. Palmitoylation is therefore required for envelope trafficking to classical lipid rafts, but not for viral replication.</text>
</comment>
<keyword evidence="26 32" id="KW-0564">Palmitate</keyword>
<evidence type="ECO:0000256" key="26">
    <source>
        <dbReference type="ARBA" id="ARBA00023139"/>
    </source>
</evidence>
<feature type="transmembrane region" description="Helical" evidence="33">
    <location>
        <begin position="13"/>
        <end position="39"/>
    </location>
</feature>
<dbReference type="GO" id="GO:0075512">
    <property type="term" value="P:clathrin-dependent endocytosis of virus by host cell"/>
    <property type="evidence" value="ECO:0007669"/>
    <property type="project" value="UniProtKB-UniRule"/>
</dbReference>
<evidence type="ECO:0000256" key="4">
    <source>
        <dbReference type="ARBA" id="ARBA00004563"/>
    </source>
</evidence>
<feature type="coiled-coil region" evidence="32">
    <location>
        <begin position="622"/>
        <end position="656"/>
    </location>
</feature>
<keyword evidence="11 32" id="KW-0945">Host-virus interaction</keyword>
<comment type="domain">
    <text evidence="32">The membrane proximal external region (MPER) present in gp41 is a tryptophan-rich region recognized by the antibodies 2F5, Z13, and 4E10. MPER seems to play a role in fusion.</text>
</comment>
<evidence type="ECO:0000256" key="21">
    <source>
        <dbReference type="ARBA" id="ARBA00022890"/>
    </source>
</evidence>
<dbReference type="Gene3D" id="2.170.40.20">
    <property type="entry name" value="Human immunodeficiency virus 1, Gp160, envelope glycoprotein"/>
    <property type="match status" value="2"/>
</dbReference>
<evidence type="ECO:0000256" key="24">
    <source>
        <dbReference type="ARBA" id="ARBA00023054"/>
    </source>
</evidence>
<evidence type="ECO:0000256" key="14">
    <source>
        <dbReference type="ARBA" id="ARBA00022692"/>
    </source>
</evidence>
<feature type="region of interest" description="Fusion peptide" evidence="32">
    <location>
        <begin position="501"/>
        <end position="521"/>
    </location>
</feature>
<feature type="domain" description="Human immunodeficiency virus 1 envelope glycoprotein Gp120" evidence="35">
    <location>
        <begin position="31"/>
        <end position="500"/>
    </location>
</feature>
<keyword evidence="19 32" id="KW-1043">Host membrane</keyword>
<dbReference type="InterPro" id="IPR000328">
    <property type="entry name" value="GP41-like"/>
</dbReference>
<dbReference type="GO" id="GO:0019062">
    <property type="term" value="P:virion attachment to host cell"/>
    <property type="evidence" value="ECO:0007669"/>
    <property type="project" value="UniProtKB-UniRule"/>
</dbReference>
<evidence type="ECO:0000256" key="11">
    <source>
        <dbReference type="ARBA" id="ARBA00022581"/>
    </source>
</evidence>
<evidence type="ECO:0000256" key="30">
    <source>
        <dbReference type="ARBA" id="ARBA00023288"/>
    </source>
</evidence>
<protein>
    <recommendedName>
        <fullName evidence="32">Envelope glycoprotein gp160</fullName>
    </recommendedName>
    <alternativeName>
        <fullName evidence="32">Env polyprotein</fullName>
    </alternativeName>
    <component>
        <recommendedName>
            <fullName evidence="32">Surface protein gp120</fullName>
            <shortName evidence="32">SU</shortName>
        </recommendedName>
        <alternativeName>
            <fullName evidence="32">Glycoprotein 120</fullName>
            <shortName evidence="32">gp120</shortName>
        </alternativeName>
    </component>
    <component>
        <recommendedName>
            <fullName evidence="32">Transmembrane protein gp41</fullName>
            <shortName evidence="32">TM</shortName>
        </recommendedName>
        <alternativeName>
            <fullName evidence="32">Glycoprotein 41</fullName>
            <shortName evidence="32">gp41</shortName>
        </alternativeName>
    </component>
</protein>
<comment type="caution">
    <text evidence="32 33">Lacks conserved residue(s) required for the propagation of feature annotation.</text>
</comment>
<dbReference type="GO" id="GO:0055036">
    <property type="term" value="C:virion membrane"/>
    <property type="evidence" value="ECO:0007669"/>
    <property type="project" value="UniProtKB-SubCell"/>
</dbReference>
<evidence type="ECO:0000256" key="8">
    <source>
        <dbReference type="ARBA" id="ARBA00022510"/>
    </source>
</evidence>
<keyword evidence="20 32" id="KW-0261">Viral envelope protein</keyword>
<dbReference type="GO" id="GO:0019082">
    <property type="term" value="P:viral protein processing"/>
    <property type="evidence" value="ECO:0007669"/>
    <property type="project" value="UniProtKB-UniRule"/>
</dbReference>
<evidence type="ECO:0000256" key="19">
    <source>
        <dbReference type="ARBA" id="ARBA00022870"/>
    </source>
</evidence>
<feature type="chain" id="PRO_5023284810" description="Envelope glycoprotein gp160" evidence="32">
    <location>
        <begin position="30"/>
        <end position="852"/>
    </location>
</feature>
<proteinExistence type="inferred from homology"/>
<evidence type="ECO:0000256" key="3">
    <source>
        <dbReference type="ARBA" id="ARBA00004505"/>
    </source>
</evidence>
<dbReference type="Pfam" id="PF00516">
    <property type="entry name" value="GP120"/>
    <property type="match status" value="1"/>
</dbReference>
<dbReference type="Gene3D" id="1.10.287.210">
    <property type="match status" value="1"/>
</dbReference>
<comment type="domain">
    <text evidence="32 33">The 17 amino acids long immunosuppressive region is present in many retroviral envelope proteins. Synthetic peptides derived from this relatively conserved sequence inhibit immune function in vitro and in vivo.</text>
</comment>
<reference evidence="37" key="1">
    <citation type="submission" date="2010-11" db="EMBL/GenBank/DDBJ databases">
        <title>CAVD/CA-VIMC Neutralization Serotype Discovery Project.</title>
        <authorList>
            <person name="Hahn B.H."/>
            <person name="Swanstrom R."/>
            <person name="Gao F."/>
            <person name="Kim J."/>
            <person name="Seaman M.S."/>
            <person name="Williamson C."/>
            <person name="Montefiori D.C."/>
            <person name="Morris L."/>
            <person name="Thebus R."/>
        </authorList>
    </citation>
    <scope>NUCLEOTIDE SEQUENCE</scope>
    <source>
        <strain evidence="37">SA-C65_G10</strain>
    </source>
</reference>
<evidence type="ECO:0000256" key="9">
    <source>
        <dbReference type="ARBA" id="ARBA00022511"/>
    </source>
</evidence>
<keyword evidence="18 32" id="KW-0946">Virion</keyword>
<dbReference type="FunFam" id="1.10.287.210:FF:000001">
    <property type="entry name" value="Envelope glycoprotein gp160"/>
    <property type="match status" value="1"/>
</dbReference>
<dbReference type="GO" id="GO:0005198">
    <property type="term" value="F:structural molecule activity"/>
    <property type="evidence" value="ECO:0007669"/>
    <property type="project" value="UniProtKB-UniRule"/>
</dbReference>
<feature type="region of interest" description="Immunosuppression" evidence="32">
    <location>
        <begin position="563"/>
        <end position="581"/>
    </location>
</feature>
<evidence type="ECO:0000256" key="10">
    <source>
        <dbReference type="ARBA" id="ARBA00022570"/>
    </source>
</evidence>
<keyword evidence="31 32" id="KW-1160">Virus entry into host cell</keyword>
<dbReference type="GO" id="GO:0044175">
    <property type="term" value="C:host cell endosome membrane"/>
    <property type="evidence" value="ECO:0007669"/>
    <property type="project" value="UniProtKB-SubCell"/>
</dbReference>
<dbReference type="GO" id="GO:0016020">
    <property type="term" value="C:membrane"/>
    <property type="evidence" value="ECO:0007669"/>
    <property type="project" value="UniProtKB-UniRule"/>
</dbReference>
<evidence type="ECO:0000313" key="37">
    <source>
        <dbReference type="EMBL" id="AEZ06381.1"/>
    </source>
</evidence>
<evidence type="ECO:0000259" key="36">
    <source>
        <dbReference type="Pfam" id="PF00517"/>
    </source>
</evidence>
<dbReference type="FunFam" id="2.170.40.20:FF:000004">
    <property type="entry name" value="Envelope glycoprotein gp160"/>
    <property type="match status" value="1"/>
</dbReference>
<keyword evidence="8 32" id="KW-1170">Fusion of virus membrane with host endosomal membrane</keyword>
<dbReference type="Pfam" id="PF00517">
    <property type="entry name" value="GP41"/>
    <property type="match status" value="1"/>
</dbReference>
<organismHost>
    <name type="scientific">Homo sapiens</name>
    <name type="common">Human</name>
    <dbReference type="NCBI Taxonomy" id="9606"/>
</organismHost>
<comment type="domain">
    <text evidence="32">Some of the most genetically diverse regions of the viral genome are present in Env. They are called variable regions 1 through 5 (V1 through V5). Coreceptor usage of gp120 is determined mainly by the primary structure of the third variable region (V3) in the outer domain of gp120. The sequence of V3 determines which coreceptor, CCR5 and/or CXCR4 (corresponding to R5/macrophage, X4/T cell and R5X4/T cell and macrophage tropism), is used to trigger the fusion potential of the Env complex, and hence which cells the virus can infect. Binding to CCR5 involves a region adjacent in addition to V3.</text>
</comment>
<dbReference type="GO" id="GO:1903908">
    <property type="term" value="P:positive regulation of plasma membrane raft polarization"/>
    <property type="evidence" value="ECO:0007669"/>
    <property type="project" value="UniProtKB-UniRule"/>
</dbReference>
<feature type="disulfide bond" evidence="32">
    <location>
        <begin position="230"/>
        <end position="241"/>
    </location>
</feature>
<keyword evidence="14 32" id="KW-0812">Transmembrane</keyword>
<feature type="lipid moiety-binding region" description="S-palmitoyl cysteine; by host" evidence="32">
    <location>
        <position position="753"/>
    </location>
</feature>
<sequence length="852" mass="96436">MKVMGTQRNCQRLWIWGILGFWVLLICSGNLWVTVYYGVPVWKEAKAPLFCASDAKAYEREVHNVWATHACVPTDPNPQEVVLENVTENFNMWKNDMVDQMHKDIISLWDQSLKPCVKLTPLCVTLNCTNVNVTNNVTTTEDHNTLNVTNKEEIMKNCSFNITTELRDKKKKEYALFYRLDIVPLGESNSSEYRLINCNTSTITQACPKVSFDPIPIHYCAPAGYAILKCNDKKFSGVGPCTNVSTVQCTHGIKPVVSTQLLLNGSLAEEEVVIRSENLTNNAKTIIVHLNESVQITCTRLNNNTRKSIRIGPGQTFYATGGIIGDIRKAHCNIIRADWNRTLNNVTKKIRRKFNKTILFASSSGGDPEITTHSFNCGGEFFYCNTSDLFNTSITANTTKFNITLQCRIKQIINMWQEVGRAIYAPPIEGNITCNSSITGLLLTRDGGNINATNDTFRPGGGDMRDNWRSELYKYKVVEIKPVGIAPSTAKRRVVEREKRAVGIGAVFLGFLGAAGSTMGAASVTLTVQARQLLSGIVQQQSNLLRAIEAQQHMLQLTVWGIKQLQTRVLAIERYLRDQQLLGLWGCSDKLICPTAVPWNSSWSNKSLDDIWKNMTWMQWDREISNYTNTIYQILEDSQSQQEKNEKDLLALDSWKNLWTWFDISHWLWYIKIFIMIVGGLIGLRIICAVLSLVNRVRQGYSPLSFQTLIPNPRGPDRLGRIEEEGGEQDRDRSSRLDNGFLAIIWDDLRSLCLFSYHQLRDFILIVARAVELLGRSSLRGIQRGWEALKYRGSLVQYWGLELKKSAISLLDTIAIVVAEGTDRIIEVAQRICRAIRNIPRRIRQGFEAALQ</sequence>
<dbReference type="GO" id="GO:0019064">
    <property type="term" value="P:fusion of virus membrane with host plasma membrane"/>
    <property type="evidence" value="ECO:0007669"/>
    <property type="project" value="UniProtKB-UniRule"/>
</dbReference>
<feature type="region of interest" description="Disordered" evidence="34">
    <location>
        <begin position="715"/>
        <end position="734"/>
    </location>
</feature>
<keyword evidence="29 32" id="KW-0899">Viral immunoevasion</keyword>
<evidence type="ECO:0000256" key="2">
    <source>
        <dbReference type="ARBA" id="ARBA00004433"/>
    </source>
</evidence>
<comment type="miscellaneous">
    <text evidence="32">Inhibitors targeting HIV-1 viral envelope proteins are used as antiretroviral drugs. Attachment of virions to the cell surface via non-specific interactions and CD4 binding can be blocked by inhibitors that include cyanovirin-N, cyclotriazadisulfonamide analogs, PRO 2000, TNX 355 and PRO 542. In addition, BMS 806 can block CD4-induced conformational changes. Env interactions with the coreceptor molecules can be targeted by CCR5 antagonists including SCH-D, maraviroc (UK 427857) and aplaviroc (GW 873140), and the CXCR4 antagonist AMD 070. Fusion of viral and cellular membranes can be inhibited by peptides such as enfuvirtide and tifuvirtide (T 1249). Resistance to inhibitors associated with mutations in Env are observed. Most of the time, single mutations confer only a modest reduction in drug susceptibility. Combination of several mutations is usually required to develop a high-level drug resistance.</text>
</comment>
<comment type="PTM">
    <text evidence="32">Highly glycosylated by host. The high number of glycan on the protein is reffered to as 'glycan shield' because it contributes to hide protein sequence from adaptive immune system.</text>
</comment>
<feature type="disulfide bond" evidence="32">
    <location>
        <begin position="220"/>
        <end position="249"/>
    </location>
</feature>
<dbReference type="GO" id="GO:0039654">
    <property type="term" value="P:fusion of virus membrane with host endosome membrane"/>
    <property type="evidence" value="ECO:0007669"/>
    <property type="project" value="UniProtKB-UniRule"/>
</dbReference>
<keyword evidence="15 32" id="KW-0053">Apoptosis</keyword>
<evidence type="ECO:0000256" key="23">
    <source>
        <dbReference type="ARBA" id="ARBA00023046"/>
    </source>
</evidence>
<accession>H6T9T5</accession>
<feature type="short sequence motif" description="YXXL motif; contains endocytosis signal" evidence="32">
    <location>
        <begin position="701"/>
        <end position="704"/>
    </location>
</feature>
<dbReference type="SUPFAM" id="SSF58069">
    <property type="entry name" value="Virus ectodomain"/>
    <property type="match status" value="1"/>
</dbReference>
<dbReference type="InterPro" id="IPR000777">
    <property type="entry name" value="HIV1_Gp120"/>
</dbReference>
<keyword evidence="10 32" id="KW-1165">Clathrin-mediated endocytosis of virus by host</keyword>
<dbReference type="GO" id="GO:0020002">
    <property type="term" value="C:host cell plasma membrane"/>
    <property type="evidence" value="ECO:0007669"/>
    <property type="project" value="UniProtKB-SubCell"/>
</dbReference>
<comment type="similarity">
    <text evidence="32">Belongs to the HIV-1 env protein family.</text>
</comment>
<feature type="chain" id="PRO_5023284811" description="Transmembrane protein gp41" evidence="32">
    <location>
        <begin position="501"/>
        <end position="852"/>
    </location>
</feature>
<organism evidence="37">
    <name type="scientific">Human immunodeficiency virus type 1</name>
    <name type="common">HIV-1</name>
    <dbReference type="NCBI Taxonomy" id="11676"/>
    <lineage>
        <taxon>Viruses</taxon>
        <taxon>Riboviria</taxon>
        <taxon>Pararnavirae</taxon>
        <taxon>Artverviricota</taxon>
        <taxon>Revtraviricetes</taxon>
        <taxon>Ortervirales</taxon>
        <taxon>Retroviridae</taxon>
        <taxon>Orthoretrovirinae</taxon>
        <taxon>Lentivirus</taxon>
        <taxon>Lentivirus humimdef1</taxon>
    </lineage>
</organism>
<evidence type="ECO:0000256" key="6">
    <source>
        <dbReference type="ARBA" id="ARBA00004650"/>
    </source>
</evidence>
<dbReference type="Gene3D" id="1.20.5.490">
    <property type="entry name" value="Single helix bin"/>
    <property type="match status" value="1"/>
</dbReference>
<gene>
    <name evidence="32 37" type="primary">env</name>
</gene>
<evidence type="ECO:0000259" key="35">
    <source>
        <dbReference type="Pfam" id="PF00516"/>
    </source>
</evidence>
<evidence type="ECO:0000256" key="5">
    <source>
        <dbReference type="ARBA" id="ARBA00004578"/>
    </source>
</evidence>
<evidence type="ECO:0000256" key="18">
    <source>
        <dbReference type="ARBA" id="ARBA00022844"/>
    </source>
</evidence>
<comment type="subcellular location">
    <molecule>Surface protein gp120</molecule>
    <subcellularLocation>
        <location evidence="32">Virion membrane</location>
        <topology evidence="32">Peripheral membrane protein</topology>
    </subcellularLocation>
    <subcellularLocation>
        <location evidence="32">Host cell membrane</location>
        <topology evidence="32">Peripheral membrane protein</topology>
    </subcellularLocation>
    <subcellularLocation>
        <location evidence="32">Host endosome membrane</location>
        <topology evidence="32">Single-pass type I membrane protein</topology>
    </subcellularLocation>
    <text evidence="32">The surface protein is not anchored to the viral envelope, but associates with the extravirion surface through its binding to TM. It is probably concentrated at the site of budding and incorporated into the virions possibly by contacts between the cytoplasmic tail of Env and the N-terminus of Gag.</text>
</comment>
<dbReference type="FunFam" id="2.170.40.20:FF:000003">
    <property type="entry name" value="Envelope glycoprotein gp160"/>
    <property type="match status" value="1"/>
</dbReference>
<keyword evidence="24 32" id="KW-0175">Coiled coil</keyword>
<keyword evidence="7 32" id="KW-1168">Fusion of virus membrane with host membrane</keyword>
<keyword evidence="23 32" id="KW-1039">Host endosome</keyword>
<keyword evidence="28 32" id="KW-0325">Glycoprotein</keyword>
<dbReference type="SUPFAM" id="SSF56502">
    <property type="entry name" value="gp120 core"/>
    <property type="match status" value="2"/>
</dbReference>
<keyword evidence="12 32" id="KW-1162">Viral penetration into host cytoplasm</keyword>
<dbReference type="GO" id="GO:0052031">
    <property type="term" value="P:symbiont-mediated perturbation of host defense response"/>
    <property type="evidence" value="ECO:0007669"/>
    <property type="project" value="UniProtKB-UniRule"/>
</dbReference>
<keyword evidence="17 32" id="KW-1161">Viral attachment to host cell</keyword>
<evidence type="ECO:0000256" key="13">
    <source>
        <dbReference type="ARBA" id="ARBA00022685"/>
    </source>
</evidence>
<feature type="region of interest" description="V5" evidence="32">
    <location>
        <begin position="450"/>
        <end position="460"/>
    </location>
</feature>
<comment type="PTM">
    <text evidence="32">Specific enzymatic cleavages in vivo yield mature proteins. Envelope glycoproteins are synthesized as a inactive precursor that is heavily N-glycosylated and processed likely by host cell furin in the Golgi to yield the mature SU and TM proteins. The cleavage site between SU and TM requires the minimal sequence [KR]-X-[KR]-R. About 2 of the 9 disulfide bonds of gp41 are reduced by P4HB/PDI, following binding to CD4 receptor.</text>
</comment>
<evidence type="ECO:0000256" key="32">
    <source>
        <dbReference type="HAMAP-Rule" id="MF_04083"/>
    </source>
</evidence>
<keyword evidence="22 32" id="KW-1133">Transmembrane helix</keyword>
<evidence type="ECO:0000256" key="16">
    <source>
        <dbReference type="ARBA" id="ARBA00022729"/>
    </source>
</evidence>
<evidence type="ECO:0000256" key="15">
    <source>
        <dbReference type="ARBA" id="ARBA00022703"/>
    </source>
</evidence>
<feature type="region of interest" description="MPER; binding to GalCer" evidence="32">
    <location>
        <begin position="651"/>
        <end position="672"/>
    </location>
</feature>
<dbReference type="InterPro" id="IPR036377">
    <property type="entry name" value="Gp120_core_sf"/>
</dbReference>
<dbReference type="EMBL" id="HQ625586">
    <property type="protein sequence ID" value="AEZ06381.1"/>
    <property type="molecule type" value="Genomic_RNA"/>
</dbReference>
<keyword evidence="16 32" id="KW-0732">Signal</keyword>
<evidence type="ECO:0000256" key="20">
    <source>
        <dbReference type="ARBA" id="ARBA00022879"/>
    </source>
</evidence>
<keyword evidence="25 32" id="KW-0472">Membrane</keyword>
<feature type="lipid moiety-binding region" description="S-palmitoyl cysteine; by host" evidence="32">
    <location>
        <position position="833"/>
    </location>
</feature>
<feature type="disulfide bond" evidence="32">
    <location>
        <begin position="51"/>
        <end position="71"/>
    </location>
</feature>
<comment type="function">
    <text evidence="32">Envelope glycoprotein gp160: Oligomerizes in the host endoplasmic reticulum into predominantly trimers. In a second time, gp160 transits in the host Golgi, where glycosylation is completed. The precursor is then proteolytically cleaved in the trans-Golgi and thereby activated by cellular furin or furin-like proteases to produce gp120 and gp41.</text>
</comment>
<keyword evidence="30 32" id="KW-0449">Lipoprotein</keyword>
<evidence type="ECO:0000256" key="7">
    <source>
        <dbReference type="ARBA" id="ARBA00022506"/>
    </source>
</evidence>
<dbReference type="GO" id="GO:1903911">
    <property type="term" value="P:positive regulation of receptor clustering"/>
    <property type="evidence" value="ECO:0007669"/>
    <property type="project" value="UniProtKB-UniRule"/>
</dbReference>
<evidence type="ECO:0000256" key="29">
    <source>
        <dbReference type="ARBA" id="ARBA00023280"/>
    </source>
</evidence>
<comment type="subcellular location">
    <subcellularLocation>
        <location evidence="3">Host cell membrane</location>
        <topology evidence="3">Peripheral membrane protein</topology>
    </subcellularLocation>
    <subcellularLocation>
        <location evidence="1">Host cell membrane</location>
        <topology evidence="1">Single-pass type I membrane protein</topology>
    </subcellularLocation>
    <subcellularLocation>
        <location evidence="2">Host endosome membrane</location>
        <topology evidence="2">Peripheral membrane protein</topology>
    </subcellularLocation>
    <subcellularLocation>
        <location evidence="5">Host endosome membrane</location>
        <topology evidence="5">Single-pass type I membrane protein</topology>
    </subcellularLocation>
    <subcellularLocation>
        <location evidence="6">Virion membrane</location>
        <topology evidence="6">Peripheral membrane protein</topology>
    </subcellularLocation>
    <subcellularLocation>
        <location evidence="4">Virion membrane</location>
        <topology evidence="4">Single-pass type I membrane protein</topology>
    </subcellularLocation>
</comment>
<feature type="region of interest" description="CD4-binding loop" evidence="32">
    <location>
        <begin position="363"/>
        <end position="373"/>
    </location>
</feature>
<evidence type="ECO:0000256" key="33">
    <source>
        <dbReference type="RuleBase" id="RU363095"/>
    </source>
</evidence>
<evidence type="ECO:0000256" key="25">
    <source>
        <dbReference type="ARBA" id="ARBA00023136"/>
    </source>
</evidence>
<feature type="domain" description="Retroviral envelope protein GP41-like" evidence="36">
    <location>
        <begin position="519"/>
        <end position="709"/>
    </location>
</feature>
<comment type="domain">
    <text evidence="32">The CD4-binding region is targeted by the antibody b12.</text>
</comment>
<feature type="site" description="Cleavage; by host furin" evidence="32">
    <location>
        <begin position="500"/>
        <end position="501"/>
    </location>
</feature>
<feature type="transmembrane region" description="Helical" evidence="33">
    <location>
        <begin position="667"/>
        <end position="694"/>
    </location>
</feature>
<evidence type="ECO:0000256" key="34">
    <source>
        <dbReference type="SAM" id="MobiDB-lite"/>
    </source>
</evidence>
<dbReference type="InterPro" id="IPR037527">
    <property type="entry name" value="Gp160"/>
</dbReference>
<keyword evidence="21 32" id="KW-1164">Virus endocytosis by host</keyword>
<dbReference type="HAMAP" id="MF_04083">
    <property type="entry name" value="HIV_ENV"/>
    <property type="match status" value="1"/>
</dbReference>
<comment type="subcellular location">
    <molecule>Transmembrane protein gp41</molecule>
    <subcellularLocation>
        <location evidence="32">Virion membrane</location>
        <topology evidence="32">Single-pass type I membrane protein</topology>
    </subcellularLocation>
    <subcellularLocation>
        <location evidence="32">Host cell membrane</location>
        <topology evidence="32">Single-pass type I membrane protein</topology>
    </subcellularLocation>
    <subcellularLocation>
        <location evidence="32">Host endosome membrane</location>
        <topology evidence="32">Single-pass type I membrane protein</topology>
    </subcellularLocation>
    <text evidence="32">It is probably concentrated at the site of budding and incorporated into the virions possibly by contacts between the cytoplasmic tail of Env and the N-terminus of Gag.</text>
</comment>
<name>H6T9T5_HV1</name>
<comment type="miscellaneous">
    <text evidence="32">HIV-1 lineages are divided in three main groups, M (for Major), O (for Outlier), and N (for New, or Non-M, Non-O). The vast majority of strains found worldwide belong to the group M. Group O seems to be endemic to and largely confined to Cameroon and neighboring countries in West Central Africa, where these viruses represent a small minority of HIV-1 strains. The group N is represented by a limited number of isolates from Cameroonian persons. The group M is further subdivided in 9 clades or subtypes (A to D, F to H, J and K).</text>
</comment>
<evidence type="ECO:0000256" key="12">
    <source>
        <dbReference type="ARBA" id="ARBA00022595"/>
    </source>
</evidence>
<evidence type="ECO:0000256" key="22">
    <source>
        <dbReference type="ARBA" id="ARBA00022989"/>
    </source>
</evidence>
<feature type="disulfide bond" evidence="32">
    <location>
        <begin position="587"/>
        <end position="593"/>
    </location>
</feature>
<keyword evidence="27 32" id="KW-1015">Disulfide bond</keyword>
<keyword evidence="9 32" id="KW-1032">Host cell membrane</keyword>